<proteinExistence type="predicted"/>
<dbReference type="InterPro" id="IPR036412">
    <property type="entry name" value="HAD-like_sf"/>
</dbReference>
<dbReference type="PANTHER" id="PTHR18901:SF38">
    <property type="entry name" value="PSEUDOURIDINE-5'-PHOSPHATASE"/>
    <property type="match status" value="1"/>
</dbReference>
<dbReference type="AlphaFoldDB" id="A0A1H1TA52"/>
<dbReference type="RefSeq" id="WP_083372322.1">
    <property type="nucleotide sequence ID" value="NZ_LT629776.1"/>
</dbReference>
<protein>
    <submittedName>
        <fullName evidence="1">Haloacid dehalogenase superfamily, subfamily IA, variant 3 with third motif having DD or ED</fullName>
    </submittedName>
</protein>
<evidence type="ECO:0000313" key="2">
    <source>
        <dbReference type="Proteomes" id="UP000185663"/>
    </source>
</evidence>
<dbReference type="NCBIfam" id="TIGR01509">
    <property type="entry name" value="HAD-SF-IA-v3"/>
    <property type="match status" value="1"/>
</dbReference>
<dbReference type="CDD" id="cd07505">
    <property type="entry name" value="HAD_BPGM-like"/>
    <property type="match status" value="1"/>
</dbReference>
<dbReference type="PANTHER" id="PTHR18901">
    <property type="entry name" value="2-DEOXYGLUCOSE-6-PHOSPHATE PHOSPHATASE 2"/>
    <property type="match status" value="1"/>
</dbReference>
<dbReference type="InterPro" id="IPR006439">
    <property type="entry name" value="HAD-SF_hydro_IA"/>
</dbReference>
<dbReference type="eggNOG" id="COG0637">
    <property type="taxonomic scope" value="Bacteria"/>
</dbReference>
<accession>A0A1H1TA52</accession>
<keyword evidence="2" id="KW-1185">Reference proteome</keyword>
<dbReference type="STRING" id="545619.SAMN04489860_1846"/>
<dbReference type="SFLD" id="SFLDG01129">
    <property type="entry name" value="C1.5:_HAD__Beta-PGM__Phosphata"/>
    <property type="match status" value="1"/>
</dbReference>
<evidence type="ECO:0000313" key="1">
    <source>
        <dbReference type="EMBL" id="SDS57132.1"/>
    </source>
</evidence>
<dbReference type="InterPro" id="IPR041492">
    <property type="entry name" value="HAD_2"/>
</dbReference>
<dbReference type="EMBL" id="LT629776">
    <property type="protein sequence ID" value="SDS57132.1"/>
    <property type="molecule type" value="Genomic_DNA"/>
</dbReference>
<dbReference type="SFLD" id="SFLDS00003">
    <property type="entry name" value="Haloacid_Dehalogenase"/>
    <property type="match status" value="1"/>
</dbReference>
<dbReference type="Gene3D" id="1.10.150.240">
    <property type="entry name" value="Putative phosphatase, domain 2"/>
    <property type="match status" value="1"/>
</dbReference>
<dbReference type="Gene3D" id="3.40.50.1000">
    <property type="entry name" value="HAD superfamily/HAD-like"/>
    <property type="match status" value="1"/>
</dbReference>
<dbReference type="InterPro" id="IPR023198">
    <property type="entry name" value="PGP-like_dom2"/>
</dbReference>
<dbReference type="OrthoDB" id="9797743at2"/>
<dbReference type="SUPFAM" id="SSF56784">
    <property type="entry name" value="HAD-like"/>
    <property type="match status" value="1"/>
</dbReference>
<dbReference type="Proteomes" id="UP000185663">
    <property type="component" value="Chromosome I"/>
</dbReference>
<reference evidence="2" key="1">
    <citation type="submission" date="2016-10" db="EMBL/GenBank/DDBJ databases">
        <authorList>
            <person name="Varghese N."/>
            <person name="Submissions S."/>
        </authorList>
    </citation>
    <scope>NUCLEOTIDE SEQUENCE [LARGE SCALE GENOMIC DNA]</scope>
    <source>
        <strain evidence="2">DSM 22126</strain>
    </source>
</reference>
<sequence>MPDLAEPDRPLPAALLLDMDGTLIDSEPYWMAAEQELIARHGGVWTHEDALGLVGNPLDLSARTLQQAGVRLEVDEIVEFLLSRVAEQVREHVPWRPGAHRLLETARSAGIPCALVTMSYRVLATSLLDAAPSGAFTVAVCGDDVRHGKPDPEPYLRAAELLGVDVRDCVAVEDSPPGIASALASGAATVGVAAIVPVPPRAGLNRLASLEDLDTTMLARVVGGELVDLVASSGH</sequence>
<gene>
    <name evidence="1" type="ORF">SAMN04489860_1846</name>
</gene>
<organism evidence="1 2">
    <name type="scientific">Paraoerskovia marina</name>
    <dbReference type="NCBI Taxonomy" id="545619"/>
    <lineage>
        <taxon>Bacteria</taxon>
        <taxon>Bacillati</taxon>
        <taxon>Actinomycetota</taxon>
        <taxon>Actinomycetes</taxon>
        <taxon>Micrococcales</taxon>
        <taxon>Cellulomonadaceae</taxon>
        <taxon>Paraoerskovia</taxon>
    </lineage>
</organism>
<dbReference type="InterPro" id="IPR023214">
    <property type="entry name" value="HAD_sf"/>
</dbReference>
<dbReference type="Pfam" id="PF13419">
    <property type="entry name" value="HAD_2"/>
    <property type="match status" value="1"/>
</dbReference>
<name>A0A1H1TA52_9CELL</name>